<dbReference type="RefSeq" id="WP_084286149.1">
    <property type="nucleotide sequence ID" value="NZ_FWXJ01000037.1"/>
</dbReference>
<dbReference type="PANTHER" id="PTHR10948">
    <property type="entry name" value="TRANSPOSASE"/>
    <property type="match status" value="1"/>
</dbReference>
<dbReference type="GO" id="GO:0004803">
    <property type="term" value="F:transposase activity"/>
    <property type="evidence" value="ECO:0007669"/>
    <property type="project" value="InterPro"/>
</dbReference>
<accession>A0A1W2D1E0</accession>
<dbReference type="Gene3D" id="3.30.420.10">
    <property type="entry name" value="Ribonuclease H-like superfamily/Ribonuclease H"/>
    <property type="match status" value="1"/>
</dbReference>
<dbReference type="PROSITE" id="PS01043">
    <property type="entry name" value="TRANSPOSASE_IS30"/>
    <property type="match status" value="1"/>
</dbReference>
<keyword evidence="5" id="KW-0233">DNA recombination</keyword>
<sequence>MTYKHLSQEERYQIYILMSAGNSQQQIAELLGRHKSTISREIARNTGGRGYRPRQACLLAEERSLGSRNAGRISAEQWSETVDYLHEKWSPEQIASEVGISHETIYRHIYADKAAGGSLWKALRCQKKRRKRYAGGQDRRGQIIGRRPISERPAHIEERAQVGHWEGDTVIGSNHKQAIVTLVERKSGYAVLSKVTNKTSDLVGNAIISELKPYAPLVKTMTFDNGKEFAEHQRIDGELQSTTYFADPFASWQRGSNENLNGLLRQYIPKKRPLSTVTQEEIKMIQDQLNNRPRKRLGFKTPNEVFMQSVKRVALRT</sequence>
<reference evidence="8 9" key="1">
    <citation type="submission" date="2017-04" db="EMBL/GenBank/DDBJ databases">
        <authorList>
            <person name="Afonso C.L."/>
            <person name="Miller P.J."/>
            <person name="Scott M.A."/>
            <person name="Spackman E."/>
            <person name="Goraichik I."/>
            <person name="Dimitrov K.M."/>
            <person name="Suarez D.L."/>
            <person name="Swayne D.E."/>
        </authorList>
    </citation>
    <scope>NUCLEOTIDE SEQUENCE [LARGE SCALE GENOMIC DNA]</scope>
    <source>
        <strain evidence="8 9">VK13</strain>
    </source>
</reference>
<dbReference type="Gene3D" id="1.10.10.60">
    <property type="entry name" value="Homeodomain-like"/>
    <property type="match status" value="1"/>
</dbReference>
<evidence type="ECO:0000256" key="2">
    <source>
        <dbReference type="ARBA" id="ARBA00006363"/>
    </source>
</evidence>
<evidence type="ECO:0000256" key="6">
    <source>
        <dbReference type="SAM" id="MobiDB-lite"/>
    </source>
</evidence>
<dbReference type="SUPFAM" id="SSF53098">
    <property type="entry name" value="Ribonuclease H-like"/>
    <property type="match status" value="1"/>
</dbReference>
<dbReference type="AlphaFoldDB" id="A0A1W2D1E0"/>
<dbReference type="Pfam" id="PF13936">
    <property type="entry name" value="HTH_38"/>
    <property type="match status" value="1"/>
</dbReference>
<evidence type="ECO:0000313" key="8">
    <source>
        <dbReference type="EMBL" id="SMC91377.1"/>
    </source>
</evidence>
<evidence type="ECO:0000256" key="5">
    <source>
        <dbReference type="ARBA" id="ARBA00023172"/>
    </source>
</evidence>
<evidence type="ECO:0000256" key="3">
    <source>
        <dbReference type="ARBA" id="ARBA00022578"/>
    </source>
</evidence>
<comment type="function">
    <text evidence="1">Required for the transposition of the insertion element.</text>
</comment>
<dbReference type="InterPro" id="IPR001584">
    <property type="entry name" value="Integrase_cat-core"/>
</dbReference>
<dbReference type="OrthoDB" id="9803231at2"/>
<dbReference type="SUPFAM" id="SSF46689">
    <property type="entry name" value="Homeodomain-like"/>
    <property type="match status" value="1"/>
</dbReference>
<evidence type="ECO:0000256" key="1">
    <source>
        <dbReference type="ARBA" id="ARBA00002190"/>
    </source>
</evidence>
<comment type="similarity">
    <text evidence="2">Belongs to the transposase IS30 family.</text>
</comment>
<dbReference type="InterPro" id="IPR036397">
    <property type="entry name" value="RNaseH_sf"/>
</dbReference>
<dbReference type="InterPro" id="IPR012337">
    <property type="entry name" value="RNaseH-like_sf"/>
</dbReference>
<keyword evidence="3" id="KW-0815">Transposition</keyword>
<keyword evidence="9" id="KW-1185">Reference proteome</keyword>
<dbReference type="Proteomes" id="UP000192708">
    <property type="component" value="Unassembled WGS sequence"/>
</dbReference>
<dbReference type="NCBIfam" id="NF033563">
    <property type="entry name" value="transpos_IS30"/>
    <property type="match status" value="1"/>
</dbReference>
<keyword evidence="4" id="KW-0238">DNA-binding</keyword>
<evidence type="ECO:0000313" key="9">
    <source>
        <dbReference type="Proteomes" id="UP000192708"/>
    </source>
</evidence>
<dbReference type="InterPro" id="IPR051917">
    <property type="entry name" value="Transposase-Integrase"/>
</dbReference>
<name>A0A1W2D1E0_9BURK</name>
<dbReference type="PROSITE" id="PS50994">
    <property type="entry name" value="INTEGRASE"/>
    <property type="match status" value="1"/>
</dbReference>
<dbReference type="InterPro" id="IPR025246">
    <property type="entry name" value="IS30-like_HTH"/>
</dbReference>
<dbReference type="GO" id="GO:0006313">
    <property type="term" value="P:DNA transposition"/>
    <property type="evidence" value="ECO:0007669"/>
    <property type="project" value="InterPro"/>
</dbReference>
<dbReference type="InterPro" id="IPR001598">
    <property type="entry name" value="Transposase_IS30_CS"/>
</dbReference>
<organism evidence="8 9">
    <name type="scientific">Polynucleobacter kasalickyi</name>
    <dbReference type="NCBI Taxonomy" id="1938817"/>
    <lineage>
        <taxon>Bacteria</taxon>
        <taxon>Pseudomonadati</taxon>
        <taxon>Pseudomonadota</taxon>
        <taxon>Betaproteobacteria</taxon>
        <taxon>Burkholderiales</taxon>
        <taxon>Burkholderiaceae</taxon>
        <taxon>Polynucleobacter</taxon>
    </lineage>
</organism>
<protein>
    <submittedName>
        <fullName evidence="8">Transposase and inactivated derivatives, IS30 family</fullName>
    </submittedName>
</protein>
<gene>
    <name evidence="8" type="ORF">SAMN06296008_1371</name>
</gene>
<evidence type="ECO:0000259" key="7">
    <source>
        <dbReference type="PROSITE" id="PS50994"/>
    </source>
</evidence>
<dbReference type="GO" id="GO:0005829">
    <property type="term" value="C:cytosol"/>
    <property type="evidence" value="ECO:0007669"/>
    <property type="project" value="TreeGrafter"/>
</dbReference>
<dbReference type="InterPro" id="IPR009057">
    <property type="entry name" value="Homeodomain-like_sf"/>
</dbReference>
<dbReference type="PANTHER" id="PTHR10948:SF23">
    <property type="entry name" value="TRANSPOSASE INSI FOR INSERTION SEQUENCE ELEMENT IS30A-RELATED"/>
    <property type="match status" value="1"/>
</dbReference>
<dbReference type="InterPro" id="IPR053392">
    <property type="entry name" value="Transposase_IS30-like"/>
</dbReference>
<dbReference type="GO" id="GO:0003677">
    <property type="term" value="F:DNA binding"/>
    <property type="evidence" value="ECO:0007669"/>
    <property type="project" value="UniProtKB-KW"/>
</dbReference>
<feature type="region of interest" description="Disordered" evidence="6">
    <location>
        <begin position="131"/>
        <end position="155"/>
    </location>
</feature>
<feature type="domain" description="Integrase catalytic" evidence="7">
    <location>
        <begin position="149"/>
        <end position="310"/>
    </location>
</feature>
<dbReference type="EMBL" id="FWXJ01000037">
    <property type="protein sequence ID" value="SMC91377.1"/>
    <property type="molecule type" value="Genomic_DNA"/>
</dbReference>
<dbReference type="GO" id="GO:0015074">
    <property type="term" value="P:DNA integration"/>
    <property type="evidence" value="ECO:0007669"/>
    <property type="project" value="InterPro"/>
</dbReference>
<proteinExistence type="inferred from homology"/>
<evidence type="ECO:0000256" key="4">
    <source>
        <dbReference type="ARBA" id="ARBA00023125"/>
    </source>
</evidence>